<keyword evidence="2" id="KW-1185">Reference proteome</keyword>
<dbReference type="Proteomes" id="UP000054785">
    <property type="component" value="Unassembled WGS sequence"/>
</dbReference>
<reference evidence="1 2" key="1">
    <citation type="submission" date="2015-11" db="EMBL/GenBank/DDBJ databases">
        <title>Genomic analysis of 38 Legionella species identifies large and diverse effector repertoires.</title>
        <authorList>
            <person name="Burstein D."/>
            <person name="Amaro F."/>
            <person name="Zusman T."/>
            <person name="Lifshitz Z."/>
            <person name="Cohen O."/>
            <person name="Gilbert J.A."/>
            <person name="Pupko T."/>
            <person name="Shuman H.A."/>
            <person name="Segal G."/>
        </authorList>
    </citation>
    <scope>NUCLEOTIDE SEQUENCE [LARGE SCALE GENOMIC DNA]</scope>
    <source>
        <strain evidence="1 2">ATCC 49504</strain>
    </source>
</reference>
<sequence length="91" mass="9881">MKLLKVCVLLASAACTTSLQAHGAGSGKCHRIMGKMVCERVHHGRRMPPPAPMHRLHRHHGEQVVVVHPPHAPRTAPPVAVIETPAVHGHR</sequence>
<dbReference type="PATRIC" id="fig|45065.4.peg.1290"/>
<evidence type="ECO:0000313" key="1">
    <source>
        <dbReference type="EMBL" id="KTC99707.1"/>
    </source>
</evidence>
<gene>
    <name evidence="1" type="ORF">Lgee_1199</name>
</gene>
<organism evidence="1 2">
    <name type="scientific">Legionella geestiana</name>
    <dbReference type="NCBI Taxonomy" id="45065"/>
    <lineage>
        <taxon>Bacteria</taxon>
        <taxon>Pseudomonadati</taxon>
        <taxon>Pseudomonadota</taxon>
        <taxon>Gammaproteobacteria</taxon>
        <taxon>Legionellales</taxon>
        <taxon>Legionellaceae</taxon>
        <taxon>Legionella</taxon>
    </lineage>
</organism>
<protein>
    <submittedName>
        <fullName evidence="1">Uncharacterized protein</fullName>
    </submittedName>
</protein>
<dbReference type="STRING" id="45065.Lgee_1199"/>
<name>A0A0W0TWF8_9GAMM</name>
<evidence type="ECO:0000313" key="2">
    <source>
        <dbReference type="Proteomes" id="UP000054785"/>
    </source>
</evidence>
<comment type="caution">
    <text evidence="1">The sequence shown here is derived from an EMBL/GenBank/DDBJ whole genome shotgun (WGS) entry which is preliminary data.</text>
</comment>
<dbReference type="RefSeq" id="WP_028386308.1">
    <property type="nucleotide sequence ID" value="NZ_CAAAHN010000007.1"/>
</dbReference>
<accession>A0A0W0TWF8</accession>
<dbReference type="AlphaFoldDB" id="A0A0W0TWF8"/>
<proteinExistence type="predicted"/>
<dbReference type="EMBL" id="LNYC01000044">
    <property type="protein sequence ID" value="KTC99707.1"/>
    <property type="molecule type" value="Genomic_DNA"/>
</dbReference>